<feature type="coiled-coil region" evidence="1">
    <location>
        <begin position="237"/>
        <end position="264"/>
    </location>
</feature>
<dbReference type="InterPro" id="IPR029030">
    <property type="entry name" value="Caspase-like_dom_sf"/>
</dbReference>
<evidence type="ECO:0000259" key="2">
    <source>
        <dbReference type="Pfam" id="PF00656"/>
    </source>
</evidence>
<keyword evidence="4" id="KW-1185">Reference proteome</keyword>
<dbReference type="AlphaFoldDB" id="A0A942TNQ8"/>
<evidence type="ECO:0000313" key="4">
    <source>
        <dbReference type="Proteomes" id="UP000682713"/>
    </source>
</evidence>
<keyword evidence="1" id="KW-0175">Coiled coil</keyword>
<dbReference type="InterPro" id="IPR011600">
    <property type="entry name" value="Pept_C14_caspase"/>
</dbReference>
<sequence>MGLFYFAGHGFQIEGKNYLATIDTSSSDEYSLKRTSFCLNDILDMFEAGNARTKIIILDACRNNPFGGRFRGDASMTLAPINAPKGTIIGYSTSPGETADDGEGRNGVYTQALLTHIETIDISIEEMFKRVRNTLSLITMGKQTSWEHTSLIGDFYFNYGYISGEFSTRYLKNAFADSRYVFEDNSIDNVIKGLKSHDWYTQNPAITSLKKLQLNEYKVDSLFVLGRNIYQAACGNSNETIDFIKNLENELNKQDEEVAFHLLNGLLYEVYFDSRGKIRRRLKTDHFEKLLSLIEKPKYEESKRFIRYSLIPFENKVLYKPGHKELVFDIFFKEDKDNGKKFLSQICYNAQNVLYDEDAESLFDYKNSWYITRMKYEEFEEKLSKMTACPFNKLIIHDHGRTPQDEYVIVPIDFCLLKFKE</sequence>
<dbReference type="EMBL" id="JAGYPJ010000001">
    <property type="protein sequence ID" value="MBS4199327.1"/>
    <property type="molecule type" value="Genomic_DNA"/>
</dbReference>
<accession>A0A942TNQ8</accession>
<dbReference type="InterPro" id="IPR052039">
    <property type="entry name" value="Caspase-related_regulators"/>
</dbReference>
<dbReference type="PANTHER" id="PTHR22576:SF37">
    <property type="entry name" value="MUCOSA-ASSOCIATED LYMPHOID TISSUE LYMPHOMA TRANSLOCATION PROTEIN 1"/>
    <property type="match status" value="1"/>
</dbReference>
<dbReference type="Gene3D" id="3.40.50.1460">
    <property type="match status" value="1"/>
</dbReference>
<feature type="domain" description="Peptidase C14 caspase" evidence="2">
    <location>
        <begin position="3"/>
        <end position="156"/>
    </location>
</feature>
<dbReference type="SUPFAM" id="SSF52129">
    <property type="entry name" value="Caspase-like"/>
    <property type="match status" value="1"/>
</dbReference>
<evidence type="ECO:0000256" key="1">
    <source>
        <dbReference type="SAM" id="Coils"/>
    </source>
</evidence>
<comment type="caution">
    <text evidence="3">The sequence shown here is derived from an EMBL/GenBank/DDBJ whole genome shotgun (WGS) entry which is preliminary data.</text>
</comment>
<reference evidence="3 4" key="1">
    <citation type="submission" date="2021-05" db="EMBL/GenBank/DDBJ databases">
        <title>Novel Bacillus species.</title>
        <authorList>
            <person name="Liu G."/>
        </authorList>
    </citation>
    <scope>NUCLEOTIDE SEQUENCE [LARGE SCALE GENOMIC DNA]</scope>
    <source>
        <strain evidence="3 4">FJAT-49732</strain>
    </source>
</reference>
<dbReference type="Pfam" id="PF00656">
    <property type="entry name" value="Peptidase_C14"/>
    <property type="match status" value="1"/>
</dbReference>
<dbReference type="PANTHER" id="PTHR22576">
    <property type="entry name" value="MUCOSA ASSOCIATED LYMPHOID TISSUE LYMPHOMA TRANSLOCATION PROTEIN 1/PARACASPASE"/>
    <property type="match status" value="1"/>
</dbReference>
<gene>
    <name evidence="3" type="ORF">KHA93_06630</name>
</gene>
<name>A0A942TNQ8_9BACI</name>
<dbReference type="GO" id="GO:0006508">
    <property type="term" value="P:proteolysis"/>
    <property type="evidence" value="ECO:0007669"/>
    <property type="project" value="InterPro"/>
</dbReference>
<organism evidence="3 4">
    <name type="scientific">Lederbergia citrisecunda</name>
    <dbReference type="NCBI Taxonomy" id="2833583"/>
    <lineage>
        <taxon>Bacteria</taxon>
        <taxon>Bacillati</taxon>
        <taxon>Bacillota</taxon>
        <taxon>Bacilli</taxon>
        <taxon>Bacillales</taxon>
        <taxon>Bacillaceae</taxon>
        <taxon>Lederbergia</taxon>
    </lineage>
</organism>
<proteinExistence type="predicted"/>
<evidence type="ECO:0000313" key="3">
    <source>
        <dbReference type="EMBL" id="MBS4199327.1"/>
    </source>
</evidence>
<dbReference type="GO" id="GO:0004197">
    <property type="term" value="F:cysteine-type endopeptidase activity"/>
    <property type="evidence" value="ECO:0007669"/>
    <property type="project" value="InterPro"/>
</dbReference>
<dbReference type="Proteomes" id="UP000682713">
    <property type="component" value="Unassembled WGS sequence"/>
</dbReference>
<protein>
    <submittedName>
        <fullName evidence="3">Caspase family protein</fullName>
    </submittedName>
</protein>